<protein>
    <submittedName>
        <fullName evidence="1">Uncharacterized protein</fullName>
    </submittedName>
</protein>
<dbReference type="AlphaFoldDB" id="A0A0S4U434"/>
<evidence type="ECO:0000313" key="1">
    <source>
        <dbReference type="EMBL" id="CUV17008.1"/>
    </source>
</evidence>
<organism evidence="1">
    <name type="scientific">Ralstonia solanacearum</name>
    <name type="common">Pseudomonas solanacearum</name>
    <dbReference type="NCBI Taxonomy" id="305"/>
    <lineage>
        <taxon>Bacteria</taxon>
        <taxon>Pseudomonadati</taxon>
        <taxon>Pseudomonadota</taxon>
        <taxon>Betaproteobacteria</taxon>
        <taxon>Burkholderiales</taxon>
        <taxon>Burkholderiaceae</taxon>
        <taxon>Ralstonia</taxon>
        <taxon>Ralstonia solanacearum species complex</taxon>
    </lineage>
</organism>
<name>A0A0S4U434_RALSL</name>
<sequence>MIQQNLIRCTSTKYPDPGEASDALAGSSCVPGFRFGYVDQDHRVVVFFDDADPRKPLPERKGLLRVTARLPLPQQNG</sequence>
<reference evidence="1" key="1">
    <citation type="submission" date="2015-10" db="EMBL/GenBank/DDBJ databases">
        <authorList>
            <person name="Gilbert D.G."/>
        </authorList>
    </citation>
    <scope>NUCLEOTIDE SEQUENCE</scope>
    <source>
        <strain evidence="1">Phyl III-seqv23</strain>
    </source>
</reference>
<proteinExistence type="predicted"/>
<gene>
    <name evidence="1" type="ORF">PSS4_v1_210049</name>
</gene>
<accession>A0A0S4U434</accession>
<dbReference type="EMBL" id="LN899821">
    <property type="protein sequence ID" value="CUV17008.1"/>
    <property type="molecule type" value="Genomic_DNA"/>
</dbReference>